<dbReference type="EMBL" id="FXWH01000001">
    <property type="protein sequence ID" value="SMQ60035.1"/>
    <property type="molecule type" value="Genomic_DNA"/>
</dbReference>
<dbReference type="PANTHER" id="PTHR43586">
    <property type="entry name" value="CYSTEINE DESULFURASE"/>
    <property type="match status" value="1"/>
</dbReference>
<proteinExistence type="predicted"/>
<evidence type="ECO:0000259" key="2">
    <source>
        <dbReference type="Pfam" id="PF00266"/>
    </source>
</evidence>
<reference evidence="4" key="1">
    <citation type="submission" date="2017-04" db="EMBL/GenBank/DDBJ databases">
        <authorList>
            <person name="Varghese N."/>
            <person name="Submissions S."/>
        </authorList>
    </citation>
    <scope>NUCLEOTIDE SEQUENCE [LARGE SCALE GENOMIC DNA]</scope>
</reference>
<dbReference type="InterPro" id="IPR015422">
    <property type="entry name" value="PyrdxlP-dep_Trfase_small"/>
</dbReference>
<accession>A0A1Y6EBW5</accession>
<dbReference type="InterPro" id="IPR015424">
    <property type="entry name" value="PyrdxlP-dep_Trfase"/>
</dbReference>
<protein>
    <submittedName>
        <fullName evidence="3">Selenocysteine lyase/Cysteine desulfurase</fullName>
    </submittedName>
</protein>
<gene>
    <name evidence="3" type="ORF">SAMN06297229_0354</name>
</gene>
<dbReference type="SUPFAM" id="SSF53383">
    <property type="entry name" value="PLP-dependent transferases"/>
    <property type="match status" value="1"/>
</dbReference>
<dbReference type="InterPro" id="IPR000192">
    <property type="entry name" value="Aminotrans_V_dom"/>
</dbReference>
<dbReference type="Pfam" id="PF00266">
    <property type="entry name" value="Aminotran_5"/>
    <property type="match status" value="1"/>
</dbReference>
<dbReference type="OrthoDB" id="5501089at2"/>
<evidence type="ECO:0000256" key="1">
    <source>
        <dbReference type="ARBA" id="ARBA00022898"/>
    </source>
</evidence>
<keyword evidence="1" id="KW-0663">Pyridoxal phosphate</keyword>
<organism evidence="3 4">
    <name type="scientific">Pseudidiomarina planktonica</name>
    <dbReference type="NCBI Taxonomy" id="1323738"/>
    <lineage>
        <taxon>Bacteria</taxon>
        <taxon>Pseudomonadati</taxon>
        <taxon>Pseudomonadota</taxon>
        <taxon>Gammaproteobacteria</taxon>
        <taxon>Alteromonadales</taxon>
        <taxon>Idiomarinaceae</taxon>
        <taxon>Pseudidiomarina</taxon>
    </lineage>
</organism>
<dbReference type="InterPro" id="IPR015421">
    <property type="entry name" value="PyrdxlP-dep_Trfase_major"/>
</dbReference>
<name>A0A1Y6EBW5_9GAMM</name>
<dbReference type="Gene3D" id="3.90.1150.10">
    <property type="entry name" value="Aspartate Aminotransferase, domain 1"/>
    <property type="match status" value="1"/>
</dbReference>
<dbReference type="Gene3D" id="3.40.640.10">
    <property type="entry name" value="Type I PLP-dependent aspartate aminotransferase-like (Major domain)"/>
    <property type="match status" value="1"/>
</dbReference>
<evidence type="ECO:0000313" key="3">
    <source>
        <dbReference type="EMBL" id="SMQ60035.1"/>
    </source>
</evidence>
<keyword evidence="4" id="KW-1185">Reference proteome</keyword>
<dbReference type="Proteomes" id="UP000194450">
    <property type="component" value="Unassembled WGS sequence"/>
</dbReference>
<feature type="domain" description="Aminotransferase class V" evidence="2">
    <location>
        <begin position="52"/>
        <end position="356"/>
    </location>
</feature>
<dbReference type="AlphaFoldDB" id="A0A1Y6EBW5"/>
<evidence type="ECO:0000313" key="4">
    <source>
        <dbReference type="Proteomes" id="UP000194450"/>
    </source>
</evidence>
<keyword evidence="3" id="KW-0456">Lyase</keyword>
<sequence length="385" mass="44648">MYKRHYQHFLEQHRGELHCAPHSHHYWPDVTRQAHLAYWDDSAIGADEKWDQIFSQRVPAVQQLLADLMNHPQPDQWVFASNTHELLYRIISCFDATKPLHILTTDAEFHSFSRQARRLQERPQVTITQIPTEPFDTFATRWQQALTEHSYDMVFCSQVFFNSGVVAPWVGDWLHLVPASTTVVIDGYHGCGAIPTDLSDVCDRIFYLAGSYKYLQAGEGCCFMSVPKGTQLRPEYTGWFADFANLAKPQQGRVEYADDGFRFAGATMDFTALYRLQAVLEWWRNDGLTVTTIHAYVRDLQQAFLQEIDKLNHPLLNRQHLLMPNNNEHGHFLTFAFDRAEQVAELAQQLNSVGIKTDYRNTRLRFGFALYHEKTDFKQLQQTTV</sequence>
<dbReference type="RefSeq" id="WP_086433543.1">
    <property type="nucleotide sequence ID" value="NZ_FXWH01000001.1"/>
</dbReference>
<dbReference type="PANTHER" id="PTHR43586:SF8">
    <property type="entry name" value="CYSTEINE DESULFURASE 1, CHLOROPLASTIC"/>
    <property type="match status" value="1"/>
</dbReference>
<dbReference type="GO" id="GO:0016829">
    <property type="term" value="F:lyase activity"/>
    <property type="evidence" value="ECO:0007669"/>
    <property type="project" value="UniProtKB-KW"/>
</dbReference>